<evidence type="ECO:0000313" key="4">
    <source>
        <dbReference type="EMBL" id="KAK7103819.1"/>
    </source>
</evidence>
<dbReference type="GO" id="GO:0005634">
    <property type="term" value="C:nucleus"/>
    <property type="evidence" value="ECO:0007669"/>
    <property type="project" value="TreeGrafter"/>
</dbReference>
<dbReference type="PROSITE" id="PS50132">
    <property type="entry name" value="RGS"/>
    <property type="match status" value="4"/>
</dbReference>
<feature type="domain" description="RGS" evidence="3">
    <location>
        <begin position="840"/>
        <end position="949"/>
    </location>
</feature>
<evidence type="ECO:0000313" key="5">
    <source>
        <dbReference type="Proteomes" id="UP001374579"/>
    </source>
</evidence>
<feature type="region of interest" description="Disordered" evidence="2">
    <location>
        <begin position="213"/>
        <end position="270"/>
    </location>
</feature>
<dbReference type="GO" id="GO:0009966">
    <property type="term" value="P:regulation of signal transduction"/>
    <property type="evidence" value="ECO:0007669"/>
    <property type="project" value="InterPro"/>
</dbReference>
<feature type="domain" description="RGS" evidence="3">
    <location>
        <begin position="1073"/>
        <end position="1178"/>
    </location>
</feature>
<dbReference type="GO" id="GO:0001965">
    <property type="term" value="F:G-protein alpha-subunit binding"/>
    <property type="evidence" value="ECO:0007669"/>
    <property type="project" value="InterPro"/>
</dbReference>
<dbReference type="InterPro" id="IPR016137">
    <property type="entry name" value="RGS"/>
</dbReference>
<feature type="region of interest" description="Disordered" evidence="2">
    <location>
        <begin position="989"/>
        <end position="1052"/>
    </location>
</feature>
<dbReference type="Pfam" id="PF00615">
    <property type="entry name" value="RGS"/>
    <property type="match status" value="3"/>
</dbReference>
<protein>
    <recommendedName>
        <fullName evidence="3">RGS domain-containing protein</fullName>
    </recommendedName>
</protein>
<keyword evidence="1" id="KW-0175">Coiled coil</keyword>
<accession>A0AAN9GDN6</accession>
<dbReference type="PANTHER" id="PTHR46583">
    <property type="entry name" value="REGULATOR OF G-PROTEIN SIGNALING 22"/>
    <property type="match status" value="1"/>
</dbReference>
<organism evidence="4 5">
    <name type="scientific">Littorina saxatilis</name>
    <dbReference type="NCBI Taxonomy" id="31220"/>
    <lineage>
        <taxon>Eukaryota</taxon>
        <taxon>Metazoa</taxon>
        <taxon>Spiralia</taxon>
        <taxon>Lophotrochozoa</taxon>
        <taxon>Mollusca</taxon>
        <taxon>Gastropoda</taxon>
        <taxon>Caenogastropoda</taxon>
        <taxon>Littorinimorpha</taxon>
        <taxon>Littorinoidea</taxon>
        <taxon>Littorinidae</taxon>
        <taxon>Littorina</taxon>
    </lineage>
</organism>
<feature type="coiled-coil region" evidence="1">
    <location>
        <begin position="759"/>
        <end position="793"/>
    </location>
</feature>
<reference evidence="4 5" key="1">
    <citation type="submission" date="2024-02" db="EMBL/GenBank/DDBJ databases">
        <title>Chromosome-scale genome assembly of the rough periwinkle Littorina saxatilis.</title>
        <authorList>
            <person name="De Jode A."/>
            <person name="Faria R."/>
            <person name="Formenti G."/>
            <person name="Sims Y."/>
            <person name="Smith T.P."/>
            <person name="Tracey A."/>
            <person name="Wood J.M.D."/>
            <person name="Zagrodzka Z.B."/>
            <person name="Johannesson K."/>
            <person name="Butlin R.K."/>
            <person name="Leder E.H."/>
        </authorList>
    </citation>
    <scope>NUCLEOTIDE SEQUENCE [LARGE SCALE GENOMIC DNA]</scope>
    <source>
        <strain evidence="4">Snail1</strain>
        <tissue evidence="4">Muscle</tissue>
    </source>
</reference>
<dbReference type="InterPro" id="IPR036305">
    <property type="entry name" value="RGS_sf"/>
</dbReference>
<proteinExistence type="predicted"/>
<dbReference type="SUPFAM" id="SSF48097">
    <property type="entry name" value="Regulator of G-protein signaling, RGS"/>
    <property type="match status" value="4"/>
</dbReference>
<feature type="domain" description="RGS" evidence="3">
    <location>
        <begin position="345"/>
        <end position="453"/>
    </location>
</feature>
<dbReference type="SMART" id="SM00315">
    <property type="entry name" value="RGS"/>
    <property type="match status" value="2"/>
</dbReference>
<dbReference type="InterPro" id="IPR042651">
    <property type="entry name" value="Rgs22"/>
</dbReference>
<dbReference type="PANTHER" id="PTHR46583:SF2">
    <property type="entry name" value="RGS DOMAIN-CONTAINING PROTEIN"/>
    <property type="match status" value="1"/>
</dbReference>
<evidence type="ECO:0000259" key="3">
    <source>
        <dbReference type="PROSITE" id="PS50132"/>
    </source>
</evidence>
<feature type="region of interest" description="Disordered" evidence="2">
    <location>
        <begin position="1254"/>
        <end position="1275"/>
    </location>
</feature>
<gene>
    <name evidence="4" type="ORF">V1264_018644</name>
</gene>
<dbReference type="EMBL" id="JBAMIC010000008">
    <property type="protein sequence ID" value="KAK7103819.1"/>
    <property type="molecule type" value="Genomic_DNA"/>
</dbReference>
<feature type="domain" description="RGS" evidence="3">
    <location>
        <begin position="590"/>
        <end position="687"/>
    </location>
</feature>
<sequence>MKGLEISGENLEDLLAYDDLFLDYFNAFLALPVFPQPLVYNRLTGAFEEVDEGTPELTGAYPALNLASLHYGPTDIEREKMLWWARKERLPLFIKTQLFRELKLVKLLLRPLEDRQSASRGSSRNVRGYSRQTETYVSSLSNSVDNSGHDVLDDDDLWGDFNYSALYRYQRPGSRALSVPIKCIHDDMMEYEEDDDYYYMTVQSSTSIKKEKRVASSGAKSAGKRTSTEKKAARVSSRVEVIPPAVKSSKTRSSQRTIGPPASSTEEAFKRGARALSAPVNYSQFMNMPPLDLPDFDQMFGEDEPENTGQAYVTFEDDHVSDEQTESDVKNMEGRFKMSVQQMKEHILCSRPGFEEFREFLQGTSSGLVLLDFWLDCENFKDTMEYFDENKQREIATMLYRDIQDKYKLRLTQDAKEQITRSTSNMALSHTIFLRTQYDVLRRLRAYWLPRYLTHCERTNTIELEPKAQEPLTARQLKPLRPTRPQVAMFPSISLVHSMPVLPEEARNFNFSSNSGVDGRGGMTRAFSSLSLRSSFSNRSHRNRFRRTVTSASLSTCSRSTSSRQTICSRSTKDRFLLSLEQDRIAGGPFQNYLSKRLGDEQLLSCLLFWQDVTEYGATEDRSADRLLRMCHAWSIYNKYLSTDSRHKVEISEKERLNLHKTLSSAHNFIEASIFDTAKMQAVTRLEKAWVRFLKEDLKAFLDCRIRVGGESPPSTADAIQITVTDQEVLIKRPRPWVRRVPGSAASERAKRLQKALILAEDIDDERRAEKKREALEKRKEMERERRKAIKAAYARQKEAQKKKVGVQSAKTEKSGGAEGGEGEGADAVDGEEKEKKSVTYQDLSSNRQVMSMFRKYLTEQDSTKEVQNLMHFNQEIETYFGAKDTKQKKDTMASHIFKTYLEPQAKKFTQTNERIVQRLSAEKERPKTGTLRELQRFVLSKVEETFKEFLARQSEEFGINPADLASMSQAELAMRMGSDQALFAGWQKAGNKGQSRGKGESQGTPTGGLTSGGGDGAPSRGPKDTPTTPLPAFRRGRRGKTTGRSQPVREDKNEFLNALGQSAAGQPTVPMLYFYKYLLKHGEEDGMPQLDKDLFFYIEVQKFKYCSHAFSDEEMMKRKVQSIVDCFLDSVYSPTLQIDISSEMHIKMMKASQRYLGGKEVLPSLFDEAQYYVFKELLPYWAGFRKSQQHPESPKKRPVTKYEKMLKKRLENIENYTIPSKDFHLPRIPEGAIPSYTISIFEGVKYREMSESAVPTPFPETKDHRSSRLTVARSSVESLSRKSRKLSVTKEALVSR</sequence>
<feature type="compositionally biased region" description="Gly residues" evidence="2">
    <location>
        <begin position="1006"/>
        <end position="1017"/>
    </location>
</feature>
<dbReference type="GO" id="GO:0005737">
    <property type="term" value="C:cytoplasm"/>
    <property type="evidence" value="ECO:0007669"/>
    <property type="project" value="TreeGrafter"/>
</dbReference>
<dbReference type="InterPro" id="IPR044926">
    <property type="entry name" value="RGS_subdomain_2"/>
</dbReference>
<feature type="compositionally biased region" description="Acidic residues" evidence="2">
    <location>
        <begin position="821"/>
        <end position="830"/>
    </location>
</feature>
<evidence type="ECO:0000256" key="1">
    <source>
        <dbReference type="SAM" id="Coils"/>
    </source>
</evidence>
<comment type="caution">
    <text evidence="4">The sequence shown here is derived from an EMBL/GenBank/DDBJ whole genome shotgun (WGS) entry which is preliminary data.</text>
</comment>
<evidence type="ECO:0000256" key="2">
    <source>
        <dbReference type="SAM" id="MobiDB-lite"/>
    </source>
</evidence>
<dbReference type="Proteomes" id="UP001374579">
    <property type="component" value="Unassembled WGS sequence"/>
</dbReference>
<name>A0AAN9GDN6_9CAEN</name>
<feature type="compositionally biased region" description="Polar residues" evidence="2">
    <location>
        <begin position="251"/>
        <end position="266"/>
    </location>
</feature>
<keyword evidence="5" id="KW-1185">Reference proteome</keyword>
<feature type="region of interest" description="Disordered" evidence="2">
    <location>
        <begin position="794"/>
        <end position="844"/>
    </location>
</feature>
<dbReference type="Gene3D" id="1.10.167.10">
    <property type="entry name" value="Regulator of G-protein Signalling 4, domain 2"/>
    <property type="match status" value="4"/>
</dbReference>